<evidence type="ECO:0000313" key="7">
    <source>
        <dbReference type="EMBL" id="CAB4196685.1"/>
    </source>
</evidence>
<evidence type="ECO:0000256" key="2">
    <source>
        <dbReference type="ARBA" id="ARBA00022723"/>
    </source>
</evidence>
<accession>A0A6J5RWQ2</accession>
<evidence type="ECO:0000259" key="6">
    <source>
        <dbReference type="PROSITE" id="PS50249"/>
    </source>
</evidence>
<keyword evidence="1" id="KW-0645">Protease</keyword>
<dbReference type="PANTHER" id="PTHR30471">
    <property type="entry name" value="DNA REPAIR PROTEIN RADC"/>
    <property type="match status" value="1"/>
</dbReference>
<proteinExistence type="predicted"/>
<dbReference type="GO" id="GO:0046872">
    <property type="term" value="F:metal ion binding"/>
    <property type="evidence" value="ECO:0007669"/>
    <property type="project" value="UniProtKB-KW"/>
</dbReference>
<evidence type="ECO:0000256" key="3">
    <source>
        <dbReference type="ARBA" id="ARBA00022801"/>
    </source>
</evidence>
<dbReference type="InterPro" id="IPR020891">
    <property type="entry name" value="UPF0758_CS"/>
</dbReference>
<reference evidence="7" key="1">
    <citation type="submission" date="2020-05" db="EMBL/GenBank/DDBJ databases">
        <authorList>
            <person name="Chiriac C."/>
            <person name="Salcher M."/>
            <person name="Ghai R."/>
            <person name="Kavagutti S V."/>
        </authorList>
    </citation>
    <scope>NUCLEOTIDE SEQUENCE</scope>
</reference>
<dbReference type="GO" id="GO:0006508">
    <property type="term" value="P:proteolysis"/>
    <property type="evidence" value="ECO:0007669"/>
    <property type="project" value="UniProtKB-KW"/>
</dbReference>
<dbReference type="PROSITE" id="PS01302">
    <property type="entry name" value="UPF0758"/>
    <property type="match status" value="1"/>
</dbReference>
<dbReference type="EMBL" id="LR797252">
    <property type="protein sequence ID" value="CAB4196685.1"/>
    <property type="molecule type" value="Genomic_DNA"/>
</dbReference>
<gene>
    <name evidence="7" type="ORF">UFOVP1290_205</name>
</gene>
<dbReference type="PROSITE" id="PS50249">
    <property type="entry name" value="MPN"/>
    <property type="match status" value="1"/>
</dbReference>
<organism evidence="7">
    <name type="scientific">uncultured Caudovirales phage</name>
    <dbReference type="NCBI Taxonomy" id="2100421"/>
    <lineage>
        <taxon>Viruses</taxon>
        <taxon>Duplodnaviria</taxon>
        <taxon>Heunggongvirae</taxon>
        <taxon>Uroviricota</taxon>
        <taxon>Caudoviricetes</taxon>
        <taxon>Peduoviridae</taxon>
        <taxon>Maltschvirus</taxon>
        <taxon>Maltschvirus maltsch</taxon>
    </lineage>
</organism>
<keyword evidence="4" id="KW-0862">Zinc</keyword>
<feature type="domain" description="MPN" evidence="6">
    <location>
        <begin position="22"/>
        <end position="145"/>
    </location>
</feature>
<protein>
    <submittedName>
        <fullName evidence="7">RadC DNA repair proteins</fullName>
    </submittedName>
</protein>
<dbReference type="Pfam" id="PF04002">
    <property type="entry name" value="RadC"/>
    <property type="match status" value="1"/>
</dbReference>
<keyword evidence="5" id="KW-0482">Metalloprotease</keyword>
<dbReference type="InterPro" id="IPR025657">
    <property type="entry name" value="RadC_JAB"/>
</dbReference>
<dbReference type="GO" id="GO:0008237">
    <property type="term" value="F:metallopeptidase activity"/>
    <property type="evidence" value="ECO:0007669"/>
    <property type="project" value="UniProtKB-KW"/>
</dbReference>
<dbReference type="PANTHER" id="PTHR30471:SF3">
    <property type="entry name" value="UPF0758 PROTEIN YEES-RELATED"/>
    <property type="match status" value="1"/>
</dbReference>
<evidence type="ECO:0000256" key="4">
    <source>
        <dbReference type="ARBA" id="ARBA00022833"/>
    </source>
</evidence>
<evidence type="ECO:0000256" key="5">
    <source>
        <dbReference type="ARBA" id="ARBA00023049"/>
    </source>
</evidence>
<dbReference type="InterPro" id="IPR037518">
    <property type="entry name" value="MPN"/>
</dbReference>
<sequence length="154" mass="16797">MQLTIPLYTLNLAIEKMIIAQNMLDDEDSAVVIANLISMSAVEKNVLLLLDSKNNLIGAQIIGIGGVNSVDVCIPEIFRTALLAGARGIIVGHNHPSGDPTPSDPDWNAAITIADVARKLGINFIDSIIVSPSGRHESLRERITYDHRHRQLVW</sequence>
<dbReference type="Gene3D" id="3.40.140.10">
    <property type="entry name" value="Cytidine Deaminase, domain 2"/>
    <property type="match status" value="1"/>
</dbReference>
<keyword evidence="3" id="KW-0378">Hydrolase</keyword>
<keyword evidence="2" id="KW-0479">Metal-binding</keyword>
<name>A0A6J5RWQ2_9CAUD</name>
<evidence type="ECO:0000256" key="1">
    <source>
        <dbReference type="ARBA" id="ARBA00022670"/>
    </source>
</evidence>
<dbReference type="InterPro" id="IPR001405">
    <property type="entry name" value="UPF0758"/>
</dbReference>